<protein>
    <recommendedName>
        <fullName evidence="3">ribonuclease H</fullName>
        <ecNumber evidence="3">3.1.26.4</ecNumber>
    </recommendedName>
</protein>
<dbReference type="GO" id="GO:0003676">
    <property type="term" value="F:nucleic acid binding"/>
    <property type="evidence" value="ECO:0007669"/>
    <property type="project" value="InterPro"/>
</dbReference>
<dbReference type="GO" id="GO:0043137">
    <property type="term" value="P:DNA replication, removal of RNA primer"/>
    <property type="evidence" value="ECO:0007669"/>
    <property type="project" value="TreeGrafter"/>
</dbReference>
<keyword evidence="4" id="KW-0540">Nuclease</keyword>
<dbReference type="Gene3D" id="3.30.420.10">
    <property type="entry name" value="Ribonuclease H-like superfamily/Ribonuclease H"/>
    <property type="match status" value="1"/>
</dbReference>
<evidence type="ECO:0000313" key="10">
    <source>
        <dbReference type="Proteomes" id="UP001174694"/>
    </source>
</evidence>
<evidence type="ECO:0000313" key="9">
    <source>
        <dbReference type="EMBL" id="KAJ9148650.1"/>
    </source>
</evidence>
<dbReference type="InterPro" id="IPR036397">
    <property type="entry name" value="RNaseH_sf"/>
</dbReference>
<dbReference type="EMBL" id="JANBVO010000012">
    <property type="protein sequence ID" value="KAJ9148650.1"/>
    <property type="molecule type" value="Genomic_DNA"/>
</dbReference>
<dbReference type="PANTHER" id="PTHR10642:SF26">
    <property type="entry name" value="RIBONUCLEASE H1"/>
    <property type="match status" value="1"/>
</dbReference>
<dbReference type="EC" id="3.1.26.4" evidence="3"/>
<evidence type="ECO:0000256" key="3">
    <source>
        <dbReference type="ARBA" id="ARBA00012180"/>
    </source>
</evidence>
<name>A0AA38RQK6_9PEZI</name>
<sequence>MRLHEQIVYNPAKQINQFRLSPPGSQPVGIDRSTLVVFTDGACRDNGRPTARASWGVYFGPNSRYNSSGRLEPPMRVTNSRAEIEAMWQALRIIEGIATGDNDIRFAYIMSDSKYLVDSMNRWMPGWIASGGRRPNGRPVEHWEELKAMDYKAHNLTCADDQLLEVKFWDVPREDNVVADRLANQAF</sequence>
<evidence type="ECO:0000256" key="5">
    <source>
        <dbReference type="ARBA" id="ARBA00022723"/>
    </source>
</evidence>
<organism evidence="9 10">
    <name type="scientific">Pleurostoma richardsiae</name>
    <dbReference type="NCBI Taxonomy" id="41990"/>
    <lineage>
        <taxon>Eukaryota</taxon>
        <taxon>Fungi</taxon>
        <taxon>Dikarya</taxon>
        <taxon>Ascomycota</taxon>
        <taxon>Pezizomycotina</taxon>
        <taxon>Sordariomycetes</taxon>
        <taxon>Sordariomycetidae</taxon>
        <taxon>Calosphaeriales</taxon>
        <taxon>Pleurostomataceae</taxon>
        <taxon>Pleurostoma</taxon>
    </lineage>
</organism>
<gene>
    <name evidence="9" type="ORF">NKR23_g5014</name>
</gene>
<dbReference type="GO" id="GO:0004523">
    <property type="term" value="F:RNA-DNA hybrid ribonuclease activity"/>
    <property type="evidence" value="ECO:0007669"/>
    <property type="project" value="UniProtKB-EC"/>
</dbReference>
<dbReference type="PANTHER" id="PTHR10642">
    <property type="entry name" value="RIBONUCLEASE H1"/>
    <property type="match status" value="1"/>
</dbReference>
<reference evidence="9" key="1">
    <citation type="submission" date="2022-07" db="EMBL/GenBank/DDBJ databases">
        <title>Fungi with potential for degradation of polypropylene.</title>
        <authorList>
            <person name="Gostincar C."/>
        </authorList>
    </citation>
    <scope>NUCLEOTIDE SEQUENCE</scope>
    <source>
        <strain evidence="9">EXF-13308</strain>
    </source>
</reference>
<evidence type="ECO:0000256" key="1">
    <source>
        <dbReference type="ARBA" id="ARBA00000077"/>
    </source>
</evidence>
<dbReference type="AlphaFoldDB" id="A0AA38RQK6"/>
<dbReference type="GO" id="GO:0046872">
    <property type="term" value="F:metal ion binding"/>
    <property type="evidence" value="ECO:0007669"/>
    <property type="project" value="UniProtKB-KW"/>
</dbReference>
<evidence type="ECO:0000256" key="6">
    <source>
        <dbReference type="ARBA" id="ARBA00022759"/>
    </source>
</evidence>
<dbReference type="InterPro" id="IPR002156">
    <property type="entry name" value="RNaseH_domain"/>
</dbReference>
<keyword evidence="10" id="KW-1185">Reference proteome</keyword>
<keyword evidence="7" id="KW-0378">Hydrolase</keyword>
<evidence type="ECO:0000259" key="8">
    <source>
        <dbReference type="PROSITE" id="PS50879"/>
    </source>
</evidence>
<evidence type="ECO:0000256" key="7">
    <source>
        <dbReference type="ARBA" id="ARBA00022801"/>
    </source>
</evidence>
<dbReference type="CDD" id="cd13934">
    <property type="entry name" value="RNase_H_Dikarya_like"/>
    <property type="match status" value="1"/>
</dbReference>
<dbReference type="Proteomes" id="UP001174694">
    <property type="component" value="Unassembled WGS sequence"/>
</dbReference>
<dbReference type="SUPFAM" id="SSF53098">
    <property type="entry name" value="Ribonuclease H-like"/>
    <property type="match status" value="1"/>
</dbReference>
<dbReference type="Pfam" id="PF00075">
    <property type="entry name" value="RNase_H"/>
    <property type="match status" value="1"/>
</dbReference>
<comment type="caution">
    <text evidence="9">The sequence shown here is derived from an EMBL/GenBank/DDBJ whole genome shotgun (WGS) entry which is preliminary data.</text>
</comment>
<proteinExistence type="inferred from homology"/>
<evidence type="ECO:0000256" key="4">
    <source>
        <dbReference type="ARBA" id="ARBA00022722"/>
    </source>
</evidence>
<keyword evidence="6" id="KW-0255">Endonuclease</keyword>
<evidence type="ECO:0000256" key="2">
    <source>
        <dbReference type="ARBA" id="ARBA00005300"/>
    </source>
</evidence>
<comment type="similarity">
    <text evidence="2">Belongs to the RNase H family.</text>
</comment>
<keyword evidence="5" id="KW-0479">Metal-binding</keyword>
<accession>A0AA38RQK6</accession>
<dbReference type="InterPro" id="IPR050092">
    <property type="entry name" value="RNase_H"/>
</dbReference>
<dbReference type="InterPro" id="IPR012337">
    <property type="entry name" value="RNaseH-like_sf"/>
</dbReference>
<feature type="domain" description="RNase H type-1" evidence="8">
    <location>
        <begin position="31"/>
        <end position="187"/>
    </location>
</feature>
<comment type="catalytic activity">
    <reaction evidence="1">
        <text>Endonucleolytic cleavage to 5'-phosphomonoester.</text>
        <dbReference type="EC" id="3.1.26.4"/>
    </reaction>
</comment>
<dbReference type="PROSITE" id="PS50879">
    <property type="entry name" value="RNASE_H_1"/>
    <property type="match status" value="1"/>
</dbReference>